<reference evidence="1 2" key="1">
    <citation type="submission" date="2015-03" db="EMBL/GenBank/DDBJ databases">
        <title>Genomics and transcriptomics of the oil-accumulating basidiomycete yeast T. oleaginosus allow insights into substrate utilization and the diverse evolutionary trajectories of mating systems in fungi.</title>
        <authorList>
            <consortium name="DOE Joint Genome Institute"/>
            <person name="Kourist R."/>
            <person name="Kracht O."/>
            <person name="Bracharz F."/>
            <person name="Lipzen A."/>
            <person name="Nolan M."/>
            <person name="Ohm R."/>
            <person name="Grigoriev I."/>
            <person name="Sun S."/>
            <person name="Heitman J."/>
            <person name="Bruck T."/>
            <person name="Nowrousian M."/>
        </authorList>
    </citation>
    <scope>NUCLEOTIDE SEQUENCE [LARGE SCALE GENOMIC DNA]</scope>
    <source>
        <strain evidence="1 2">IBC0246</strain>
    </source>
</reference>
<dbReference type="RefSeq" id="XP_018279589.1">
    <property type="nucleotide sequence ID" value="XM_018422900.1"/>
</dbReference>
<organism evidence="1 2">
    <name type="scientific">Cutaneotrichosporon oleaginosum</name>
    <dbReference type="NCBI Taxonomy" id="879819"/>
    <lineage>
        <taxon>Eukaryota</taxon>
        <taxon>Fungi</taxon>
        <taxon>Dikarya</taxon>
        <taxon>Basidiomycota</taxon>
        <taxon>Agaricomycotina</taxon>
        <taxon>Tremellomycetes</taxon>
        <taxon>Trichosporonales</taxon>
        <taxon>Trichosporonaceae</taxon>
        <taxon>Cutaneotrichosporon</taxon>
    </lineage>
</organism>
<gene>
    <name evidence="1" type="ORF">CC85DRAFT_284853</name>
</gene>
<name>A0A0J0XPS5_9TREE</name>
<dbReference type="Proteomes" id="UP000053611">
    <property type="component" value="Unassembled WGS sequence"/>
</dbReference>
<evidence type="ECO:0000313" key="2">
    <source>
        <dbReference type="Proteomes" id="UP000053611"/>
    </source>
</evidence>
<sequence>MELDADIGAAVLDFRAADQNNPQGCSRRCAFIRWRKRWFALGSLLLDELEDPHLEVSPTYDSLCDAIDNLASELGELECTCADMVWDIAGDITILLIVLRSGKSSIAGIARLLGDRVARLDLEIDFVANVARSPTARSARTSSSTYISSRSGSVDLDI</sequence>
<protein>
    <submittedName>
        <fullName evidence="1">Uncharacterized protein</fullName>
    </submittedName>
</protein>
<accession>A0A0J0XPS5</accession>
<evidence type="ECO:0000313" key="1">
    <source>
        <dbReference type="EMBL" id="KLT43098.1"/>
    </source>
</evidence>
<proteinExistence type="predicted"/>
<dbReference type="GeneID" id="28983503"/>
<dbReference type="EMBL" id="KQ087198">
    <property type="protein sequence ID" value="KLT43098.1"/>
    <property type="molecule type" value="Genomic_DNA"/>
</dbReference>
<dbReference type="AlphaFoldDB" id="A0A0J0XPS5"/>
<keyword evidence="2" id="KW-1185">Reference proteome</keyword>